<evidence type="ECO:0000313" key="6">
    <source>
        <dbReference type="Proteomes" id="UP000255110"/>
    </source>
</evidence>
<feature type="signal peptide" evidence="2">
    <location>
        <begin position="1"/>
        <end position="19"/>
    </location>
</feature>
<gene>
    <name evidence="3" type="ORF">Lstg_3046</name>
    <name evidence="4" type="ORF">NCTC11991_03546</name>
</gene>
<feature type="compositionally biased region" description="Gly residues" evidence="1">
    <location>
        <begin position="39"/>
        <end position="57"/>
    </location>
</feature>
<sequence length="57" mass="5797">MSFFKVIRIMMVFIGLVFATSFLSSCDGAVKHSSQEADGYGGHNAGGHGGHGGGAGH</sequence>
<dbReference type="AlphaFoldDB" id="A0A378PI01"/>
<dbReference type="EMBL" id="LNYZ01000038">
    <property type="protein sequence ID" value="KTD70561.1"/>
    <property type="molecule type" value="Genomic_DNA"/>
</dbReference>
<evidence type="ECO:0000256" key="1">
    <source>
        <dbReference type="SAM" id="MobiDB-lite"/>
    </source>
</evidence>
<feature type="chain" id="PRO_5016722206" description="Lipoprotein" evidence="2">
    <location>
        <begin position="20"/>
        <end position="57"/>
    </location>
</feature>
<reference evidence="3 5" key="1">
    <citation type="submission" date="2015-11" db="EMBL/GenBank/DDBJ databases">
        <title>Genomic analysis of 38 Legionella species identifies large and diverse effector repertoires.</title>
        <authorList>
            <person name="Burstein D."/>
            <person name="Amaro F."/>
            <person name="Zusman T."/>
            <person name="Lifshitz Z."/>
            <person name="Cohen O."/>
            <person name="Gilbert J.A."/>
            <person name="Pupko T."/>
            <person name="Shuman H.A."/>
            <person name="Segal G."/>
        </authorList>
    </citation>
    <scope>NUCLEOTIDE SEQUENCE [LARGE SCALE GENOMIC DNA]</scope>
    <source>
        <strain evidence="3 5">SC-18-C9</strain>
    </source>
</reference>
<dbReference type="EMBL" id="UGOY01000003">
    <property type="protein sequence ID" value="STY86026.1"/>
    <property type="molecule type" value="Genomic_DNA"/>
</dbReference>
<dbReference type="Proteomes" id="UP000054820">
    <property type="component" value="Unassembled WGS sequence"/>
</dbReference>
<keyword evidence="2" id="KW-0732">Signal</keyword>
<evidence type="ECO:0000313" key="5">
    <source>
        <dbReference type="Proteomes" id="UP000054820"/>
    </source>
</evidence>
<evidence type="ECO:0000313" key="3">
    <source>
        <dbReference type="EMBL" id="KTD70561.1"/>
    </source>
</evidence>
<dbReference type="Proteomes" id="UP000255110">
    <property type="component" value="Unassembled WGS sequence"/>
</dbReference>
<name>A0A378PI01_9GAMM</name>
<dbReference type="RefSeq" id="WP_172462865.1">
    <property type="nucleotide sequence ID" value="NZ_CBCRVJ010000008.1"/>
</dbReference>
<evidence type="ECO:0000256" key="2">
    <source>
        <dbReference type="SAM" id="SignalP"/>
    </source>
</evidence>
<reference evidence="4 6" key="2">
    <citation type="submission" date="2018-06" db="EMBL/GenBank/DDBJ databases">
        <authorList>
            <consortium name="Pathogen Informatics"/>
            <person name="Doyle S."/>
        </authorList>
    </citation>
    <scope>NUCLEOTIDE SEQUENCE [LARGE SCALE GENOMIC DNA]</scope>
    <source>
        <strain evidence="4 6">NCTC11991</strain>
    </source>
</reference>
<dbReference type="PROSITE" id="PS51257">
    <property type="entry name" value="PROKAR_LIPOPROTEIN"/>
    <property type="match status" value="1"/>
</dbReference>
<protein>
    <recommendedName>
        <fullName evidence="7">Lipoprotein</fullName>
    </recommendedName>
</protein>
<accession>A0A378PI01</accession>
<evidence type="ECO:0008006" key="7">
    <source>
        <dbReference type="Google" id="ProtNLM"/>
    </source>
</evidence>
<evidence type="ECO:0000313" key="4">
    <source>
        <dbReference type="EMBL" id="STY86026.1"/>
    </source>
</evidence>
<organism evidence="4 6">
    <name type="scientific">Legionella steigerwaltii</name>
    <dbReference type="NCBI Taxonomy" id="460"/>
    <lineage>
        <taxon>Bacteria</taxon>
        <taxon>Pseudomonadati</taxon>
        <taxon>Pseudomonadota</taxon>
        <taxon>Gammaproteobacteria</taxon>
        <taxon>Legionellales</taxon>
        <taxon>Legionellaceae</taxon>
        <taxon>Legionella</taxon>
    </lineage>
</organism>
<proteinExistence type="predicted"/>
<feature type="region of interest" description="Disordered" evidence="1">
    <location>
        <begin position="32"/>
        <end position="57"/>
    </location>
</feature>
<dbReference type="STRING" id="460.Lstg_3046"/>
<keyword evidence="5" id="KW-1185">Reference proteome</keyword>